<feature type="domain" description="Protein kinase" evidence="16">
    <location>
        <begin position="235"/>
        <end position="364"/>
    </location>
</feature>
<evidence type="ECO:0000256" key="6">
    <source>
        <dbReference type="ARBA" id="ARBA00022737"/>
    </source>
</evidence>
<evidence type="ECO:0000256" key="4">
    <source>
        <dbReference type="ARBA" id="ARBA00022692"/>
    </source>
</evidence>
<proteinExistence type="predicted"/>
<evidence type="ECO:0000256" key="5">
    <source>
        <dbReference type="ARBA" id="ARBA00022729"/>
    </source>
</evidence>
<comment type="subcellular location">
    <subcellularLocation>
        <location evidence="1">Membrane</location>
        <topology evidence="1">Single-pass membrane protein</topology>
    </subcellularLocation>
</comment>
<dbReference type="Proteomes" id="UP001359559">
    <property type="component" value="Unassembled WGS sequence"/>
</dbReference>
<dbReference type="CDD" id="cd23509">
    <property type="entry name" value="Gnk2-like"/>
    <property type="match status" value="1"/>
</dbReference>
<keyword evidence="3" id="KW-0808">Transferase</keyword>
<evidence type="ECO:0000256" key="1">
    <source>
        <dbReference type="ARBA" id="ARBA00004167"/>
    </source>
</evidence>
<name>A0AAN9FPI1_CLITE</name>
<evidence type="ECO:0000256" key="2">
    <source>
        <dbReference type="ARBA" id="ARBA00022527"/>
    </source>
</evidence>
<dbReference type="PANTHER" id="PTHR27002">
    <property type="entry name" value="RECEPTOR-LIKE SERINE/THREONINE-PROTEIN KINASE SD1-8"/>
    <property type="match status" value="1"/>
</dbReference>
<evidence type="ECO:0000256" key="10">
    <source>
        <dbReference type="ARBA" id="ARBA00022989"/>
    </source>
</evidence>
<evidence type="ECO:0000256" key="12">
    <source>
        <dbReference type="ARBA" id="ARBA00023170"/>
    </source>
</evidence>
<dbReference type="GO" id="GO:0004674">
    <property type="term" value="F:protein serine/threonine kinase activity"/>
    <property type="evidence" value="ECO:0007669"/>
    <property type="project" value="UniProtKB-KW"/>
</dbReference>
<dbReference type="InterPro" id="IPR017441">
    <property type="entry name" value="Protein_kinase_ATP_BS"/>
</dbReference>
<keyword evidence="19" id="KW-1185">Reference proteome</keyword>
<keyword evidence="4" id="KW-0812">Transmembrane</keyword>
<gene>
    <name evidence="18" type="ORF">RJT34_25279</name>
</gene>
<dbReference type="PANTHER" id="PTHR27002:SF1073">
    <property type="entry name" value="CYSTEINE-RICH RECEPTOR-LIKE PROTEIN KINASE 29"/>
    <property type="match status" value="1"/>
</dbReference>
<organism evidence="18 19">
    <name type="scientific">Clitoria ternatea</name>
    <name type="common">Butterfly pea</name>
    <dbReference type="NCBI Taxonomy" id="43366"/>
    <lineage>
        <taxon>Eukaryota</taxon>
        <taxon>Viridiplantae</taxon>
        <taxon>Streptophyta</taxon>
        <taxon>Embryophyta</taxon>
        <taxon>Tracheophyta</taxon>
        <taxon>Spermatophyta</taxon>
        <taxon>Magnoliopsida</taxon>
        <taxon>eudicotyledons</taxon>
        <taxon>Gunneridae</taxon>
        <taxon>Pentapetalae</taxon>
        <taxon>rosids</taxon>
        <taxon>fabids</taxon>
        <taxon>Fabales</taxon>
        <taxon>Fabaceae</taxon>
        <taxon>Papilionoideae</taxon>
        <taxon>50 kb inversion clade</taxon>
        <taxon>NPAAA clade</taxon>
        <taxon>indigoferoid/millettioid clade</taxon>
        <taxon>Phaseoleae</taxon>
        <taxon>Clitoria</taxon>
    </lineage>
</organism>
<dbReference type="InterPro" id="IPR002902">
    <property type="entry name" value="GNK2"/>
</dbReference>
<dbReference type="FunFam" id="3.30.200.20:FF:000727">
    <property type="entry name" value="Cysteine-rich RLK (RECEPTOR-like protein kinase) 23"/>
    <property type="match status" value="1"/>
</dbReference>
<dbReference type="InterPro" id="IPR001245">
    <property type="entry name" value="Ser-Thr/Tyr_kinase_cat_dom"/>
</dbReference>
<dbReference type="PROSITE" id="PS00107">
    <property type="entry name" value="PROTEIN_KINASE_ATP"/>
    <property type="match status" value="1"/>
</dbReference>
<reference evidence="18 19" key="1">
    <citation type="submission" date="2024-01" db="EMBL/GenBank/DDBJ databases">
        <title>The genomes of 5 underutilized Papilionoideae crops provide insights into root nodulation and disease resistance.</title>
        <authorList>
            <person name="Yuan L."/>
        </authorList>
    </citation>
    <scope>NUCLEOTIDE SEQUENCE [LARGE SCALE GENOMIC DNA]</scope>
    <source>
        <strain evidence="18">LY-2023</strain>
        <tissue evidence="18">Leaf</tissue>
    </source>
</reference>
<keyword evidence="2" id="KW-0723">Serine/threonine-protein kinase</keyword>
<feature type="chain" id="PRO_5042939539" evidence="15">
    <location>
        <begin position="28"/>
        <end position="364"/>
    </location>
</feature>
<keyword evidence="5 15" id="KW-0732">Signal</keyword>
<dbReference type="GO" id="GO:0005524">
    <property type="term" value="F:ATP binding"/>
    <property type="evidence" value="ECO:0007669"/>
    <property type="project" value="UniProtKB-UniRule"/>
</dbReference>
<evidence type="ECO:0000313" key="18">
    <source>
        <dbReference type="EMBL" id="KAK7280217.1"/>
    </source>
</evidence>
<dbReference type="InterPro" id="IPR000719">
    <property type="entry name" value="Prot_kinase_dom"/>
</dbReference>
<dbReference type="EMBL" id="JAYKXN010000006">
    <property type="protein sequence ID" value="KAK7280217.1"/>
    <property type="molecule type" value="Genomic_DNA"/>
</dbReference>
<keyword evidence="7 14" id="KW-0547">Nucleotide-binding</keyword>
<evidence type="ECO:0000256" key="3">
    <source>
        <dbReference type="ARBA" id="ARBA00022679"/>
    </source>
</evidence>
<protein>
    <submittedName>
        <fullName evidence="18">Uncharacterized protein</fullName>
    </submittedName>
</protein>
<feature type="binding site" evidence="14">
    <location>
        <position position="263"/>
    </location>
    <ligand>
        <name>ATP</name>
        <dbReference type="ChEBI" id="CHEBI:30616"/>
    </ligand>
</feature>
<dbReference type="GO" id="GO:0005886">
    <property type="term" value="C:plasma membrane"/>
    <property type="evidence" value="ECO:0007669"/>
    <property type="project" value="TreeGrafter"/>
</dbReference>
<dbReference type="Gene3D" id="3.30.200.20">
    <property type="entry name" value="Phosphorylase Kinase, domain 1"/>
    <property type="match status" value="1"/>
</dbReference>
<feature type="signal peptide" evidence="15">
    <location>
        <begin position="1"/>
        <end position="27"/>
    </location>
</feature>
<evidence type="ECO:0000256" key="9">
    <source>
        <dbReference type="ARBA" id="ARBA00022840"/>
    </source>
</evidence>
<dbReference type="SUPFAM" id="SSF56112">
    <property type="entry name" value="Protein kinase-like (PK-like)"/>
    <property type="match status" value="1"/>
</dbReference>
<evidence type="ECO:0000259" key="17">
    <source>
        <dbReference type="PROSITE" id="PS51473"/>
    </source>
</evidence>
<evidence type="ECO:0000256" key="14">
    <source>
        <dbReference type="PROSITE-ProRule" id="PRU10141"/>
    </source>
</evidence>
<evidence type="ECO:0000256" key="13">
    <source>
        <dbReference type="ARBA" id="ARBA00023180"/>
    </source>
</evidence>
<dbReference type="InterPro" id="IPR011009">
    <property type="entry name" value="Kinase-like_dom_sf"/>
</dbReference>
<keyword evidence="10" id="KW-1133">Transmembrane helix</keyword>
<evidence type="ECO:0000256" key="7">
    <source>
        <dbReference type="ARBA" id="ARBA00022741"/>
    </source>
</evidence>
<evidence type="ECO:0000256" key="15">
    <source>
        <dbReference type="SAM" id="SignalP"/>
    </source>
</evidence>
<dbReference type="PROSITE" id="PS50011">
    <property type="entry name" value="PROTEIN_KINASE_DOM"/>
    <property type="match status" value="1"/>
</dbReference>
<keyword evidence="12" id="KW-0675">Receptor</keyword>
<keyword evidence="8" id="KW-0418">Kinase</keyword>
<dbReference type="InterPro" id="IPR038408">
    <property type="entry name" value="GNK2_sf"/>
</dbReference>
<dbReference type="Pfam" id="PF07714">
    <property type="entry name" value="PK_Tyr_Ser-Thr"/>
    <property type="match status" value="1"/>
</dbReference>
<dbReference type="Pfam" id="PF01657">
    <property type="entry name" value="Stress-antifung"/>
    <property type="match status" value="1"/>
</dbReference>
<dbReference type="AlphaFoldDB" id="A0AAN9FPI1"/>
<keyword evidence="9 14" id="KW-0067">ATP-binding</keyword>
<evidence type="ECO:0000259" key="16">
    <source>
        <dbReference type="PROSITE" id="PS50011"/>
    </source>
</evidence>
<comment type="caution">
    <text evidence="18">The sequence shown here is derived from an EMBL/GenBank/DDBJ whole genome shotgun (WGS) entry which is preliminary data.</text>
</comment>
<keyword evidence="11" id="KW-0472">Membrane</keyword>
<evidence type="ECO:0000256" key="11">
    <source>
        <dbReference type="ARBA" id="ARBA00023136"/>
    </source>
</evidence>
<evidence type="ECO:0000256" key="8">
    <source>
        <dbReference type="ARBA" id="ARBA00022777"/>
    </source>
</evidence>
<dbReference type="PROSITE" id="PS51473">
    <property type="entry name" value="GNK2"/>
    <property type="match status" value="1"/>
</dbReference>
<keyword evidence="13" id="KW-0325">Glycoprotein</keyword>
<evidence type="ECO:0000313" key="19">
    <source>
        <dbReference type="Proteomes" id="UP001359559"/>
    </source>
</evidence>
<accession>A0AAN9FPI1</accession>
<sequence length="364" mass="41376">MTVVSCRWFSFLSRLFLIIIIGSQAIAQQLFPHEFCDNNRGNFTINSTYHTNLNTLLSTLSSNTEINYGFYNFSYGEDADKVYAIGLCRGDQMPDECRSCLDDSRGIAASGGSRSNYAVNDIRSPANYQTIYGLVQCTPDLSEQQCNDCLDQTISYHLSELVYGQDIKQQHNMNRRCDSCAYSCCYLALYLHISKEEEGKKNSFEVEQDEDDDEIRIAESLQFNFDTIRVATSDFSNSNKLGQGGFGTVYSGKLSDGQEIAVKRLSSNSGQGDTEFKNEVLLAMLQHRNLVRLLVFCLEGREREADILWKLLKAWRNWREGTVTDLVDPSLSNSSRNEMIRCIHIGLLCVQENIDNRPTWLLLY</sequence>
<keyword evidence="6" id="KW-0677">Repeat</keyword>
<dbReference type="Gene3D" id="3.30.430.20">
    <property type="entry name" value="Gnk2 domain, C-X8-C-X2-C motif"/>
    <property type="match status" value="2"/>
</dbReference>
<feature type="domain" description="Gnk2-homologous" evidence="17">
    <location>
        <begin position="31"/>
        <end position="137"/>
    </location>
</feature>